<accession>A0AAP3YG57</accession>
<comment type="caution">
    <text evidence="1">The sequence shown here is derived from an EMBL/GenBank/DDBJ whole genome shotgun (WGS) entry which is preliminary data.</text>
</comment>
<proteinExistence type="predicted"/>
<name>A0AAP3YG57_BACAM</name>
<protein>
    <submittedName>
        <fullName evidence="1">DUF4365 domain-containing protein</fullName>
    </submittedName>
</protein>
<evidence type="ECO:0000313" key="2">
    <source>
        <dbReference type="Proteomes" id="UP001222377"/>
    </source>
</evidence>
<gene>
    <name evidence="1" type="ORF">PV946_15455</name>
</gene>
<sequence length="605" mass="70728">MDDQNKNEKIDNKIIEHLACLEINSLILKPPFRLVGNIQVDDKGISYDGEIQVYNNTKLIKSNVAGEVRVQVKGTTTYKKIHKLNKIKHRVEKKDIEVYNKFGVGVLYFVVTINPLTYKRQAYYRLFAPIELKKLLLELNSREKNTKYLNFKKLEEGHLEYLCSTLLEVTKKQPQKFLEANIETNFKNYKVDFIDINKDTFNLFEESAYIYGLTADNIEIPVDVAHLSIINKADTESIYLNDEKVNISYEVSVTEKTSKVVIENTLSFVLNKDNSLGQFHLGKLKTLSSYLKCLQVIKHYIKSKNLSFRTFQLKGEMSMDKFQNIEEEINSYKELIKVCAEIGISEDYVFNDKENLPILFNGIIKVFKDKKYELLTIPQEAKLENIRLYSIELSDYVTVSLIYTGDKFVNFYSKEALTTIGGLLPKEQGNERIDYSLDKWEDHYLQVSVYSSQNVNKMANDANFNFEILKLSFSNKYHDIKTDATINVSLSYINYYNEFHDEKFLELALDLNQRHLDKVPEDFFARINIYLIKLIKDHTLLDEEQSDILDILEKAEVSKNNQLCFACEVLLRCKMKAERIFNSLNDREQKEVMGFPIYHFYKNLR</sequence>
<dbReference type="AlphaFoldDB" id="A0AAP3YG57"/>
<organism evidence="1 2">
    <name type="scientific">Bacillus amyloliquefaciens</name>
    <name type="common">Bacillus velezensis</name>
    <dbReference type="NCBI Taxonomy" id="1390"/>
    <lineage>
        <taxon>Bacteria</taxon>
        <taxon>Bacillati</taxon>
        <taxon>Bacillota</taxon>
        <taxon>Bacilli</taxon>
        <taxon>Bacillales</taxon>
        <taxon>Bacillaceae</taxon>
        <taxon>Bacillus</taxon>
        <taxon>Bacillus amyloliquefaciens group</taxon>
    </lineage>
</organism>
<dbReference type="RefSeq" id="WP_021495075.1">
    <property type="nucleotide sequence ID" value="NZ_CP041691.1"/>
</dbReference>
<dbReference type="EMBL" id="JARKHX010000005">
    <property type="protein sequence ID" value="MDF4195143.1"/>
    <property type="molecule type" value="Genomic_DNA"/>
</dbReference>
<reference evidence="1" key="1">
    <citation type="submission" date="2023-02" db="EMBL/GenBank/DDBJ databases">
        <title>Draft Whole-Genome Sequences of Bacillus Strains of Potential Probiotic for Poultry.</title>
        <authorList>
            <person name="Ma L.M."/>
            <person name="Lopez-Guerra N."/>
            <person name="Zhang G."/>
        </authorList>
    </citation>
    <scope>NUCLEOTIDE SEQUENCE</scope>
    <source>
        <strain evidence="1">OSU1013-24</strain>
    </source>
</reference>
<dbReference type="Proteomes" id="UP001222377">
    <property type="component" value="Unassembled WGS sequence"/>
</dbReference>
<evidence type="ECO:0000313" key="1">
    <source>
        <dbReference type="EMBL" id="MDF4195143.1"/>
    </source>
</evidence>